<dbReference type="PROSITE" id="PS50082">
    <property type="entry name" value="WD_REPEATS_2"/>
    <property type="match status" value="1"/>
</dbReference>
<evidence type="ECO:0000256" key="5">
    <source>
        <dbReference type="ARBA" id="ARBA00023242"/>
    </source>
</evidence>
<dbReference type="InterPro" id="IPR015943">
    <property type="entry name" value="WD40/YVTN_repeat-like_dom_sf"/>
</dbReference>
<comment type="pathway">
    <text evidence="8">tRNA modification; N(7)-methylguanine-tRNA biosynthesis.</text>
</comment>
<comment type="function">
    <text evidence="6">Required for the Mettl1-dependent formation of N(7)-methylguanine at position 46 (m7G46) in tRNA. In the Mettl1-wuho methyltransferase complex, it is required to stabilize and induce conformational changes of the catalytic subunit. Required for binding of nanos mRNA and repression of translation by the mei-P26-bgcn-bam-sxl complex. May cooperate with mei-P26 and nanos to derepress the BMP signaling pathway. May cooperate with mei-P26 to suppress expression of a subset of microRNAs. May cooperate with mei-P26 to regulate bam expression levels in germline cells during gametogenesis. Required to promote mitosis to meiosis transition during gametogenesis. May regulate germline cell division in part by regulating ribosome biogenesis.</text>
</comment>
<keyword evidence="5 8" id="KW-0539">Nucleus</keyword>
<keyword evidence="2 8" id="KW-0853">WD repeat</keyword>
<evidence type="ECO:0000256" key="9">
    <source>
        <dbReference type="PROSITE-ProRule" id="PRU00221"/>
    </source>
</evidence>
<dbReference type="InterPro" id="IPR028884">
    <property type="entry name" value="Trm82"/>
</dbReference>
<evidence type="ECO:0000256" key="3">
    <source>
        <dbReference type="ARBA" id="ARBA00022694"/>
    </source>
</evidence>
<dbReference type="GO" id="GO:0043527">
    <property type="term" value="C:tRNA methyltransferase complex"/>
    <property type="evidence" value="ECO:0007669"/>
    <property type="project" value="TreeGrafter"/>
</dbReference>
<evidence type="ECO:0000256" key="7">
    <source>
        <dbReference type="ARBA" id="ARBA00093542"/>
    </source>
</evidence>
<dbReference type="HAMAP" id="MF_03056">
    <property type="entry name" value="TRM82"/>
    <property type="match status" value="1"/>
</dbReference>
<evidence type="ECO:0000256" key="6">
    <source>
        <dbReference type="ARBA" id="ARBA00093337"/>
    </source>
</evidence>
<name>A0A9J6BL08_POLVA</name>
<comment type="function">
    <text evidence="8">Required for the formation of N(7)-methylguanine at position 46 (m7G46) in tRNA. In the complex, it is required to stabilize and induce conformational changes of the catalytic subunit.</text>
</comment>
<dbReference type="Proteomes" id="UP001107558">
    <property type="component" value="Chromosome 3"/>
</dbReference>
<sequence>MESFKNFLIFSPDYQKLIAFVSTEDQTQNFTIEVDWNYPINNIKPKLFLENQENADNDDEGKKQNGSEEKISLNNIAVTEENNLLAYTATDKTLFLWQIDEKSAKIVSRRSFLRTSSCIRFSKCGKILFLTDKTGDVFEYLCDEENFNTRGRWIFGHISQILDLAVTIDLKYLITSDRDEKIRVTNYPKVHEINSYCMGHKEFVSAIAIISDSHLISISGDKCIKLWNFIDGKELQSHSFQFVPVLLKVISHSHQTGLLCVSSIENTVYIFKYLIIDDTMTLDTLAEKQFKSDVELAVLNNEFYIEYIRDNDDSLKSGIFIDRVKIEDKTVNFQKIFDNIALSETDISIKIVKPFDVSLLFKHGRMFDNVKEYNDRKKARIENKMKSKKAK</sequence>
<comment type="subcellular location">
    <subcellularLocation>
        <location evidence="1 8">Nucleus</location>
    </subcellularLocation>
</comment>
<evidence type="ECO:0000313" key="11">
    <source>
        <dbReference type="Proteomes" id="UP001107558"/>
    </source>
</evidence>
<dbReference type="SUPFAM" id="SSF50978">
    <property type="entry name" value="WD40 repeat-like"/>
    <property type="match status" value="1"/>
</dbReference>
<comment type="subunit">
    <text evidence="7">Forms a heterodimer with the catalytic subunit Mettl1. Interacts with mei-P26 and weakly interacts with bgcn; required for the function or formation of the mei-P26-bgcn-bam-sxl complex. Interacts with nanos; may be involved in mei-P26-dependent derepression of the BMP signaling pathway. Interacts with Myc; the interaction may be mediated by mei-P26 and may be involved in the regulation of ribosome biogenesis.</text>
</comment>
<protein>
    <recommendedName>
        <fullName evidence="12">tRNA (guanine-N(7)-)-methyltransferase non-catalytic subunit wuho</fullName>
    </recommendedName>
</protein>
<evidence type="ECO:0000256" key="4">
    <source>
        <dbReference type="ARBA" id="ARBA00022737"/>
    </source>
</evidence>
<dbReference type="GO" id="GO:0005634">
    <property type="term" value="C:nucleus"/>
    <property type="evidence" value="ECO:0007669"/>
    <property type="project" value="UniProtKB-SubCell"/>
</dbReference>
<comment type="caution">
    <text evidence="10">The sequence shown here is derived from an EMBL/GenBank/DDBJ whole genome shotgun (WGS) entry which is preliminary data.</text>
</comment>
<evidence type="ECO:0000256" key="1">
    <source>
        <dbReference type="ARBA" id="ARBA00004123"/>
    </source>
</evidence>
<evidence type="ECO:0000256" key="2">
    <source>
        <dbReference type="ARBA" id="ARBA00022574"/>
    </source>
</evidence>
<keyword evidence="3 8" id="KW-0819">tRNA processing</keyword>
<dbReference type="EMBL" id="JADBJN010000003">
    <property type="protein sequence ID" value="KAG5670450.1"/>
    <property type="molecule type" value="Genomic_DNA"/>
</dbReference>
<accession>A0A9J6BL08</accession>
<dbReference type="Pfam" id="PF00400">
    <property type="entry name" value="WD40"/>
    <property type="match status" value="1"/>
</dbReference>
<dbReference type="InterPro" id="IPR001680">
    <property type="entry name" value="WD40_rpt"/>
</dbReference>
<dbReference type="OrthoDB" id="371245at2759"/>
<dbReference type="SMART" id="SM00320">
    <property type="entry name" value="WD40"/>
    <property type="match status" value="3"/>
</dbReference>
<dbReference type="AlphaFoldDB" id="A0A9J6BL08"/>
<dbReference type="PANTHER" id="PTHR16288">
    <property type="entry name" value="WD40 REPEAT PROTEIN 4"/>
    <property type="match status" value="1"/>
</dbReference>
<evidence type="ECO:0008006" key="12">
    <source>
        <dbReference type="Google" id="ProtNLM"/>
    </source>
</evidence>
<organism evidence="10 11">
    <name type="scientific">Polypedilum vanderplanki</name>
    <name type="common">Sleeping chironomid midge</name>
    <dbReference type="NCBI Taxonomy" id="319348"/>
    <lineage>
        <taxon>Eukaryota</taxon>
        <taxon>Metazoa</taxon>
        <taxon>Ecdysozoa</taxon>
        <taxon>Arthropoda</taxon>
        <taxon>Hexapoda</taxon>
        <taxon>Insecta</taxon>
        <taxon>Pterygota</taxon>
        <taxon>Neoptera</taxon>
        <taxon>Endopterygota</taxon>
        <taxon>Diptera</taxon>
        <taxon>Nematocera</taxon>
        <taxon>Chironomoidea</taxon>
        <taxon>Chironomidae</taxon>
        <taxon>Chironominae</taxon>
        <taxon>Polypedilum</taxon>
        <taxon>Polypedilum</taxon>
    </lineage>
</organism>
<dbReference type="GO" id="GO:0106004">
    <property type="term" value="P:tRNA (guanine-N7)-methylation"/>
    <property type="evidence" value="ECO:0007669"/>
    <property type="project" value="UniProtKB-UniRule"/>
</dbReference>
<keyword evidence="11" id="KW-1185">Reference proteome</keyword>
<reference evidence="10" key="1">
    <citation type="submission" date="2021-03" db="EMBL/GenBank/DDBJ databases">
        <title>Chromosome level genome of the anhydrobiotic midge Polypedilum vanderplanki.</title>
        <authorList>
            <person name="Yoshida Y."/>
            <person name="Kikawada T."/>
            <person name="Gusev O."/>
        </authorList>
    </citation>
    <scope>NUCLEOTIDE SEQUENCE</scope>
    <source>
        <strain evidence="10">NIAS01</strain>
        <tissue evidence="10">Whole body or cell culture</tissue>
    </source>
</reference>
<comment type="similarity">
    <text evidence="8">Belongs to the WD repeat TRM82 family.</text>
</comment>
<evidence type="ECO:0000313" key="10">
    <source>
        <dbReference type="EMBL" id="KAG5670450.1"/>
    </source>
</evidence>
<dbReference type="PANTHER" id="PTHR16288:SF0">
    <property type="entry name" value="TRNA (GUANINE-N(7)-)-METHYLTRANSFERASE NON-CATALYTIC SUBUNIT WDR4"/>
    <property type="match status" value="1"/>
</dbReference>
<proteinExistence type="inferred from homology"/>
<feature type="repeat" description="WD" evidence="9">
    <location>
        <begin position="197"/>
        <end position="237"/>
    </location>
</feature>
<dbReference type="Gene3D" id="2.130.10.10">
    <property type="entry name" value="YVTN repeat-like/Quinoprotein amine dehydrogenase"/>
    <property type="match status" value="1"/>
</dbReference>
<dbReference type="GO" id="GO:0005829">
    <property type="term" value="C:cytosol"/>
    <property type="evidence" value="ECO:0007669"/>
    <property type="project" value="TreeGrafter"/>
</dbReference>
<keyword evidence="4 8" id="KW-0677">Repeat</keyword>
<gene>
    <name evidence="10" type="ORF">PVAND_000714</name>
</gene>
<evidence type="ECO:0000256" key="8">
    <source>
        <dbReference type="HAMAP-Rule" id="MF_03056"/>
    </source>
</evidence>
<dbReference type="InterPro" id="IPR036322">
    <property type="entry name" value="WD40_repeat_dom_sf"/>
</dbReference>